<keyword evidence="2" id="KW-1185">Reference proteome</keyword>
<protein>
    <submittedName>
        <fullName evidence="1">Uncharacterized protein</fullName>
    </submittedName>
</protein>
<dbReference type="EMBL" id="JAUJYN010000001">
    <property type="protein sequence ID" value="KAK1281324.1"/>
    <property type="molecule type" value="Genomic_DNA"/>
</dbReference>
<proteinExistence type="predicted"/>
<name>A0AAV9BXY8_ACOGR</name>
<gene>
    <name evidence="1" type="ORF">QJS04_geneDACA004805</name>
</gene>
<evidence type="ECO:0000313" key="1">
    <source>
        <dbReference type="EMBL" id="KAK1281324.1"/>
    </source>
</evidence>
<sequence length="56" mass="6553">MKMRANEFDWIKKEVKLAREMRSCSFETGQRLCFGETVAGFVSQHLITGLDKFYAF</sequence>
<dbReference type="Proteomes" id="UP001179952">
    <property type="component" value="Unassembled WGS sequence"/>
</dbReference>
<reference evidence="1" key="2">
    <citation type="submission" date="2023-06" db="EMBL/GenBank/DDBJ databases">
        <authorList>
            <person name="Ma L."/>
            <person name="Liu K.-W."/>
            <person name="Li Z."/>
            <person name="Hsiao Y.-Y."/>
            <person name="Qi Y."/>
            <person name="Fu T."/>
            <person name="Tang G."/>
            <person name="Zhang D."/>
            <person name="Sun W.-H."/>
            <person name="Liu D.-K."/>
            <person name="Li Y."/>
            <person name="Chen G.-Z."/>
            <person name="Liu X.-D."/>
            <person name="Liao X.-Y."/>
            <person name="Jiang Y.-T."/>
            <person name="Yu X."/>
            <person name="Hao Y."/>
            <person name="Huang J."/>
            <person name="Zhao X.-W."/>
            <person name="Ke S."/>
            <person name="Chen Y.-Y."/>
            <person name="Wu W.-L."/>
            <person name="Hsu J.-L."/>
            <person name="Lin Y.-F."/>
            <person name="Huang M.-D."/>
            <person name="Li C.-Y."/>
            <person name="Huang L."/>
            <person name="Wang Z.-W."/>
            <person name="Zhao X."/>
            <person name="Zhong W.-Y."/>
            <person name="Peng D.-H."/>
            <person name="Ahmad S."/>
            <person name="Lan S."/>
            <person name="Zhang J.-S."/>
            <person name="Tsai W.-C."/>
            <person name="Van De Peer Y."/>
            <person name="Liu Z.-J."/>
        </authorList>
    </citation>
    <scope>NUCLEOTIDE SEQUENCE</scope>
    <source>
        <strain evidence="1">SCP</strain>
        <tissue evidence="1">Leaves</tissue>
    </source>
</reference>
<organism evidence="1 2">
    <name type="scientific">Acorus gramineus</name>
    <name type="common">Dwarf sweet flag</name>
    <dbReference type="NCBI Taxonomy" id="55184"/>
    <lineage>
        <taxon>Eukaryota</taxon>
        <taxon>Viridiplantae</taxon>
        <taxon>Streptophyta</taxon>
        <taxon>Embryophyta</taxon>
        <taxon>Tracheophyta</taxon>
        <taxon>Spermatophyta</taxon>
        <taxon>Magnoliopsida</taxon>
        <taxon>Liliopsida</taxon>
        <taxon>Acoraceae</taxon>
        <taxon>Acorus</taxon>
    </lineage>
</organism>
<evidence type="ECO:0000313" key="2">
    <source>
        <dbReference type="Proteomes" id="UP001179952"/>
    </source>
</evidence>
<comment type="caution">
    <text evidence="1">The sequence shown here is derived from an EMBL/GenBank/DDBJ whole genome shotgun (WGS) entry which is preliminary data.</text>
</comment>
<reference evidence="1" key="1">
    <citation type="journal article" date="2023" name="Nat. Commun.">
        <title>Diploid and tetraploid genomes of Acorus and the evolution of monocots.</title>
        <authorList>
            <person name="Ma L."/>
            <person name="Liu K.W."/>
            <person name="Li Z."/>
            <person name="Hsiao Y.Y."/>
            <person name="Qi Y."/>
            <person name="Fu T."/>
            <person name="Tang G.D."/>
            <person name="Zhang D."/>
            <person name="Sun W.H."/>
            <person name="Liu D.K."/>
            <person name="Li Y."/>
            <person name="Chen G.Z."/>
            <person name="Liu X.D."/>
            <person name="Liao X.Y."/>
            <person name="Jiang Y.T."/>
            <person name="Yu X."/>
            <person name="Hao Y."/>
            <person name="Huang J."/>
            <person name="Zhao X.W."/>
            <person name="Ke S."/>
            <person name="Chen Y.Y."/>
            <person name="Wu W.L."/>
            <person name="Hsu J.L."/>
            <person name="Lin Y.F."/>
            <person name="Huang M.D."/>
            <person name="Li C.Y."/>
            <person name="Huang L."/>
            <person name="Wang Z.W."/>
            <person name="Zhao X."/>
            <person name="Zhong W.Y."/>
            <person name="Peng D.H."/>
            <person name="Ahmad S."/>
            <person name="Lan S."/>
            <person name="Zhang J.S."/>
            <person name="Tsai W.C."/>
            <person name="Van de Peer Y."/>
            <person name="Liu Z.J."/>
        </authorList>
    </citation>
    <scope>NUCLEOTIDE SEQUENCE</scope>
    <source>
        <strain evidence="1">SCP</strain>
    </source>
</reference>
<dbReference type="AlphaFoldDB" id="A0AAV9BXY8"/>
<accession>A0AAV9BXY8</accession>